<protein>
    <submittedName>
        <fullName evidence="2">Uncharacterized protein</fullName>
    </submittedName>
</protein>
<proteinExistence type="predicted"/>
<evidence type="ECO:0000256" key="1">
    <source>
        <dbReference type="SAM" id="MobiDB-lite"/>
    </source>
</evidence>
<reference evidence="2 3" key="1">
    <citation type="submission" date="2014-06" db="EMBL/GenBank/DDBJ databases">
        <authorList>
            <person name="Swart Estienne"/>
        </authorList>
    </citation>
    <scope>NUCLEOTIDE SEQUENCE [LARGE SCALE GENOMIC DNA]</scope>
    <source>
        <strain evidence="2 3">130c</strain>
    </source>
</reference>
<feature type="region of interest" description="Disordered" evidence="1">
    <location>
        <begin position="1"/>
        <end position="100"/>
    </location>
</feature>
<dbReference type="InParanoid" id="A0A078AA88"/>
<gene>
    <name evidence="2" type="primary">Contig5070.g5423</name>
    <name evidence="2" type="ORF">STYLEM_8095</name>
</gene>
<sequence>MNLQVNNFNNQEHQRKNQQNSMQQKNITTTDGADSQVNQYTNRSNTAKGTGRNNKEKESLYQTPDQDGNLRAYNEIDDSTAEDQRSGIKQSKKKNKQSFNKNFMEMNKQVKTLKEIYSENSQKKKERMSEVMQRKSQNSWMGVSMMLTRKESPSRASDWNSMQLKQKLMEQQPSQTGAKNQSNTFIIDHETAANNVEAKQMNAFSTNPKEKAWFKTNASEIMQLSSVKTLDVPKGEESAVLPCKKNGVQDKHNLNYSKAYENSNYVKEGDIPDQYKSHREVKPVVHNINNHQVQSQRLKNLSSNVF</sequence>
<organism evidence="2 3">
    <name type="scientific">Stylonychia lemnae</name>
    <name type="common">Ciliate</name>
    <dbReference type="NCBI Taxonomy" id="5949"/>
    <lineage>
        <taxon>Eukaryota</taxon>
        <taxon>Sar</taxon>
        <taxon>Alveolata</taxon>
        <taxon>Ciliophora</taxon>
        <taxon>Intramacronucleata</taxon>
        <taxon>Spirotrichea</taxon>
        <taxon>Stichotrichia</taxon>
        <taxon>Sporadotrichida</taxon>
        <taxon>Oxytrichidae</taxon>
        <taxon>Stylonychinae</taxon>
        <taxon>Stylonychia</taxon>
    </lineage>
</organism>
<evidence type="ECO:0000313" key="3">
    <source>
        <dbReference type="Proteomes" id="UP000039865"/>
    </source>
</evidence>
<keyword evidence="3" id="KW-1185">Reference proteome</keyword>
<accession>A0A078AA88</accession>
<feature type="compositionally biased region" description="Polar residues" evidence="1">
    <location>
        <begin position="1"/>
        <end position="52"/>
    </location>
</feature>
<evidence type="ECO:0000313" key="2">
    <source>
        <dbReference type="EMBL" id="CDW79109.1"/>
    </source>
</evidence>
<dbReference type="EMBL" id="CCKQ01007700">
    <property type="protein sequence ID" value="CDW79109.1"/>
    <property type="molecule type" value="Genomic_DNA"/>
</dbReference>
<dbReference type="Proteomes" id="UP000039865">
    <property type="component" value="Unassembled WGS sequence"/>
</dbReference>
<dbReference type="AlphaFoldDB" id="A0A078AA88"/>
<name>A0A078AA88_STYLE</name>